<dbReference type="OrthoDB" id="9783470at2"/>
<evidence type="ECO:0000313" key="5">
    <source>
        <dbReference type="Proteomes" id="UP000005178"/>
    </source>
</evidence>
<keyword evidence="2" id="KW-0560">Oxidoreductase</keyword>
<dbReference type="InterPro" id="IPR000415">
    <property type="entry name" value="Nitroreductase-like"/>
</dbReference>
<dbReference type="Proteomes" id="UP000005178">
    <property type="component" value="Unassembled WGS sequence"/>
</dbReference>
<dbReference type="RefSeq" id="WP_007050586.1">
    <property type="nucleotide sequence ID" value="NZ_DS560019.1"/>
</dbReference>
<dbReference type="GeneID" id="98000871"/>
<evidence type="ECO:0000259" key="3">
    <source>
        <dbReference type="Pfam" id="PF00881"/>
    </source>
</evidence>
<dbReference type="Gene3D" id="3.40.109.10">
    <property type="entry name" value="NADH Oxidase"/>
    <property type="match status" value="1"/>
</dbReference>
<name>B1C9Q0_9FIRM</name>
<organism evidence="4 5">
    <name type="scientific">Anaerofustis stercorihominis DSM 17244</name>
    <dbReference type="NCBI Taxonomy" id="445971"/>
    <lineage>
        <taxon>Bacteria</taxon>
        <taxon>Bacillati</taxon>
        <taxon>Bacillota</taxon>
        <taxon>Clostridia</taxon>
        <taxon>Eubacteriales</taxon>
        <taxon>Eubacteriaceae</taxon>
        <taxon>Anaerofustis</taxon>
    </lineage>
</organism>
<dbReference type="HOGENOM" id="CLU_070764_7_0_9"/>
<dbReference type="eggNOG" id="COG0778">
    <property type="taxonomic scope" value="Bacteria"/>
</dbReference>
<keyword evidence="5" id="KW-1185">Reference proteome</keyword>
<dbReference type="GO" id="GO:0016491">
    <property type="term" value="F:oxidoreductase activity"/>
    <property type="evidence" value="ECO:0007669"/>
    <property type="project" value="UniProtKB-KW"/>
</dbReference>
<dbReference type="SUPFAM" id="SSF55469">
    <property type="entry name" value="FMN-dependent nitroreductase-like"/>
    <property type="match status" value="1"/>
</dbReference>
<dbReference type="PANTHER" id="PTHR43673">
    <property type="entry name" value="NAD(P)H NITROREDUCTASE YDGI-RELATED"/>
    <property type="match status" value="1"/>
</dbReference>
<accession>B1C9Q0</accession>
<sequence>MSNAVIENILSRRSVRSYLDKQVSEDDLKLILKAGEYAPSGMGKQSPVIVAVQNKETIDKFVNMNAEIMGTNSNPYYGAPTIIIVLADKNVSTHIQDGSLALGTMMLAAHSLGISTCWINREYEMFNTKEGRELLNEWGVSDDVVGVGALALGYSKGDVKEAKPRKENYSIIIK</sequence>
<reference evidence="4" key="1">
    <citation type="submission" date="2008-01" db="EMBL/GenBank/DDBJ databases">
        <authorList>
            <person name="Fulton L."/>
            <person name="Clifton S."/>
            <person name="Fulton B."/>
            <person name="Xu J."/>
            <person name="Minx P."/>
            <person name="Pepin K.H."/>
            <person name="Johnson M."/>
            <person name="Thiruvilangam P."/>
            <person name="Bhonagiri V."/>
            <person name="Nash W.E."/>
            <person name="Mardis E.R."/>
            <person name="Wilson R.K."/>
        </authorList>
    </citation>
    <scope>NUCLEOTIDE SEQUENCE [LARGE SCALE GENOMIC DNA]</scope>
    <source>
        <strain evidence="4">DSM 17244</strain>
    </source>
</reference>
<evidence type="ECO:0000313" key="4">
    <source>
        <dbReference type="EMBL" id="EDS72116.1"/>
    </source>
</evidence>
<comment type="similarity">
    <text evidence="1">Belongs to the nitroreductase family.</text>
</comment>
<dbReference type="AlphaFoldDB" id="B1C9Q0"/>
<comment type="caution">
    <text evidence="4">The sequence shown here is derived from an EMBL/GenBank/DDBJ whole genome shotgun (WGS) entry which is preliminary data.</text>
</comment>
<protein>
    <submittedName>
        <fullName evidence="4">Nitroreductase family protein</fullName>
    </submittedName>
</protein>
<evidence type="ECO:0000256" key="2">
    <source>
        <dbReference type="ARBA" id="ARBA00023002"/>
    </source>
</evidence>
<dbReference type="InterPro" id="IPR029479">
    <property type="entry name" value="Nitroreductase"/>
</dbReference>
<gene>
    <name evidence="4" type="ORF">ANASTE_01824</name>
</gene>
<dbReference type="PANTHER" id="PTHR43673:SF10">
    <property type="entry name" value="NADH DEHYDROGENASE_NAD(P)H NITROREDUCTASE XCC3605-RELATED"/>
    <property type="match status" value="1"/>
</dbReference>
<feature type="domain" description="Nitroreductase" evidence="3">
    <location>
        <begin position="9"/>
        <end position="154"/>
    </location>
</feature>
<dbReference type="CDD" id="cd02136">
    <property type="entry name" value="PnbA_NfnB-like"/>
    <property type="match status" value="1"/>
</dbReference>
<dbReference type="STRING" id="445971.ANASTE_01824"/>
<dbReference type="EMBL" id="ABIL02000006">
    <property type="protein sequence ID" value="EDS72116.1"/>
    <property type="molecule type" value="Genomic_DNA"/>
</dbReference>
<proteinExistence type="inferred from homology"/>
<reference evidence="4" key="2">
    <citation type="submission" date="2013-08" db="EMBL/GenBank/DDBJ databases">
        <title>Draft genome sequence of Anaerofustis stercorihominis (DSM 17244).</title>
        <authorList>
            <person name="Sudarsanam P."/>
            <person name="Ley R."/>
            <person name="Guruge J."/>
            <person name="Turnbaugh P.J."/>
            <person name="Mahowald M."/>
            <person name="Liep D."/>
            <person name="Gordon J."/>
        </authorList>
    </citation>
    <scope>NUCLEOTIDE SEQUENCE</scope>
    <source>
        <strain evidence="4">DSM 17244</strain>
    </source>
</reference>
<evidence type="ECO:0000256" key="1">
    <source>
        <dbReference type="ARBA" id="ARBA00007118"/>
    </source>
</evidence>
<dbReference type="Pfam" id="PF00881">
    <property type="entry name" value="Nitroreductase"/>
    <property type="match status" value="1"/>
</dbReference>